<dbReference type="RefSeq" id="WP_185694798.1">
    <property type="nucleotide sequence ID" value="NZ_JACHVA010000139.1"/>
</dbReference>
<proteinExistence type="predicted"/>
<dbReference type="EMBL" id="JACHVA010000139">
    <property type="protein sequence ID" value="MBC2604187.1"/>
    <property type="molecule type" value="Genomic_DNA"/>
</dbReference>
<dbReference type="Pfam" id="PF07963">
    <property type="entry name" value="N_methyl"/>
    <property type="match status" value="1"/>
</dbReference>
<feature type="transmembrane region" description="Helical" evidence="1">
    <location>
        <begin position="12"/>
        <end position="36"/>
    </location>
</feature>
<evidence type="ECO:0000313" key="3">
    <source>
        <dbReference type="Proteomes" id="UP000525652"/>
    </source>
</evidence>
<dbReference type="InterPro" id="IPR012902">
    <property type="entry name" value="N_methyl_site"/>
</dbReference>
<evidence type="ECO:0000256" key="1">
    <source>
        <dbReference type="SAM" id="Phobius"/>
    </source>
</evidence>
<dbReference type="NCBIfam" id="TIGR02532">
    <property type="entry name" value="IV_pilin_GFxxxE"/>
    <property type="match status" value="1"/>
</dbReference>
<accession>A0A7X1B291</accession>
<keyword evidence="1" id="KW-1133">Transmembrane helix</keyword>
<keyword evidence="1" id="KW-0812">Transmembrane</keyword>
<protein>
    <submittedName>
        <fullName evidence="2">Type II secretion system protein</fullName>
    </submittedName>
</protein>
<evidence type="ECO:0000313" key="2">
    <source>
        <dbReference type="EMBL" id="MBC2604187.1"/>
    </source>
</evidence>
<keyword evidence="1" id="KW-0472">Membrane</keyword>
<name>A0A7X1B291_9BACT</name>
<comment type="caution">
    <text evidence="2">The sequence shown here is derived from an EMBL/GenBank/DDBJ whole genome shotgun (WGS) entry which is preliminary data.</text>
</comment>
<reference evidence="2 3" key="1">
    <citation type="submission" date="2020-07" db="EMBL/GenBank/DDBJ databases">
        <authorList>
            <person name="Feng X."/>
        </authorList>
    </citation>
    <scope>NUCLEOTIDE SEQUENCE [LARGE SCALE GENOMIC DNA]</scope>
    <source>
        <strain evidence="2 3">JCM14086</strain>
    </source>
</reference>
<dbReference type="AlphaFoldDB" id="A0A7X1B291"/>
<gene>
    <name evidence="2" type="ORF">H5P30_20595</name>
</gene>
<sequence>MKKRATQGFTLIELLVASGVTAIIVGLMITMVSNLLTAYNRSSGALSAQSQAGFVLDQLTTELESLVVRNTGDVMLAATIRGGTQTGKEWGRSAKPAGTSLVIPTEADPAGALTPIEDLRFGVGGVWLRFFTSAPTLSGDPNGGVRAVGYRMELDRVTSAEDAPIQYMLYRGEVRAQDTFNQGYDLSPGSGDYTAEVVLLNPGDDQIIAGNVVDFGVRLYDTNSDRERELVFPLNSGDTSYLASGTGTEKYPRSVEVMVRILTPEGVRLVDAMRSGNLTGQDWWTVVNQNSSVFSRMINIPSRPL</sequence>
<keyword evidence="3" id="KW-1185">Reference proteome</keyword>
<organism evidence="2 3">
    <name type="scientific">Puniceicoccus vermicola</name>
    <dbReference type="NCBI Taxonomy" id="388746"/>
    <lineage>
        <taxon>Bacteria</taxon>
        <taxon>Pseudomonadati</taxon>
        <taxon>Verrucomicrobiota</taxon>
        <taxon>Opitutia</taxon>
        <taxon>Puniceicoccales</taxon>
        <taxon>Puniceicoccaceae</taxon>
        <taxon>Puniceicoccus</taxon>
    </lineage>
</organism>
<dbReference type="Proteomes" id="UP000525652">
    <property type="component" value="Unassembled WGS sequence"/>
</dbReference>
<dbReference type="PROSITE" id="PS00409">
    <property type="entry name" value="PROKAR_NTER_METHYL"/>
    <property type="match status" value="1"/>
</dbReference>